<reference evidence="3" key="1">
    <citation type="submission" date="2022-07" db="EMBL/GenBank/DDBJ databases">
        <title>Phylogenomic reconstructions and comparative analyses of Kickxellomycotina fungi.</title>
        <authorList>
            <person name="Reynolds N.K."/>
            <person name="Stajich J.E."/>
            <person name="Barry K."/>
            <person name="Grigoriev I.V."/>
            <person name="Crous P."/>
            <person name="Smith M.E."/>
        </authorList>
    </citation>
    <scope>NUCLEOTIDE SEQUENCE</scope>
    <source>
        <strain evidence="3">IMI 214461</strain>
    </source>
</reference>
<dbReference type="EMBL" id="JANBQF010000133">
    <property type="protein sequence ID" value="KAJ2004800.1"/>
    <property type="molecule type" value="Genomic_DNA"/>
</dbReference>
<feature type="transmembrane region" description="Helical" evidence="2">
    <location>
        <begin position="188"/>
        <end position="211"/>
    </location>
</feature>
<evidence type="ECO:0000256" key="2">
    <source>
        <dbReference type="SAM" id="Phobius"/>
    </source>
</evidence>
<keyword evidence="2" id="KW-1133">Transmembrane helix</keyword>
<organism evidence="3 4">
    <name type="scientific">Coemansia thaxteri</name>
    <dbReference type="NCBI Taxonomy" id="2663907"/>
    <lineage>
        <taxon>Eukaryota</taxon>
        <taxon>Fungi</taxon>
        <taxon>Fungi incertae sedis</taxon>
        <taxon>Zoopagomycota</taxon>
        <taxon>Kickxellomycotina</taxon>
        <taxon>Kickxellomycetes</taxon>
        <taxon>Kickxellales</taxon>
        <taxon>Kickxellaceae</taxon>
        <taxon>Coemansia</taxon>
    </lineage>
</organism>
<keyword evidence="2" id="KW-0472">Membrane</keyword>
<feature type="transmembrane region" description="Helical" evidence="2">
    <location>
        <begin position="91"/>
        <end position="108"/>
    </location>
</feature>
<name>A0A9W8BD48_9FUNG</name>
<accession>A0A9W8BD48</accession>
<feature type="transmembrane region" description="Helical" evidence="2">
    <location>
        <begin position="120"/>
        <end position="141"/>
    </location>
</feature>
<dbReference type="PANTHER" id="PTHR10165">
    <property type="entry name" value="LIPID PHOSPHATE PHOSPHATASE"/>
    <property type="match status" value="1"/>
</dbReference>
<gene>
    <name evidence="3" type="ORF">H4R26_002299</name>
</gene>
<protein>
    <submittedName>
        <fullName evidence="3">Uncharacterized protein</fullName>
    </submittedName>
</protein>
<keyword evidence="4" id="KW-1185">Reference proteome</keyword>
<dbReference type="Proteomes" id="UP001150907">
    <property type="component" value="Unassembled WGS sequence"/>
</dbReference>
<proteinExistence type="predicted"/>
<feature type="region of interest" description="Disordered" evidence="1">
    <location>
        <begin position="1"/>
        <end position="29"/>
    </location>
</feature>
<evidence type="ECO:0000256" key="1">
    <source>
        <dbReference type="SAM" id="MobiDB-lite"/>
    </source>
</evidence>
<dbReference type="InterPro" id="IPR043216">
    <property type="entry name" value="PAP-like"/>
</dbReference>
<feature type="non-terminal residue" evidence="3">
    <location>
        <position position="1"/>
    </location>
</feature>
<evidence type="ECO:0000313" key="4">
    <source>
        <dbReference type="Proteomes" id="UP001150907"/>
    </source>
</evidence>
<keyword evidence="2" id="KW-0812">Transmembrane</keyword>
<dbReference type="GO" id="GO:0016020">
    <property type="term" value="C:membrane"/>
    <property type="evidence" value="ECO:0007669"/>
    <property type="project" value="TreeGrafter"/>
</dbReference>
<dbReference type="AlphaFoldDB" id="A0A9W8BD48"/>
<dbReference type="OrthoDB" id="5583274at2759"/>
<feature type="transmembrane region" description="Helical" evidence="2">
    <location>
        <begin position="239"/>
        <end position="257"/>
    </location>
</feature>
<dbReference type="PANTHER" id="PTHR10165:SF35">
    <property type="entry name" value="RE23632P"/>
    <property type="match status" value="1"/>
</dbReference>
<comment type="caution">
    <text evidence="3">The sequence shown here is derived from an EMBL/GenBank/DDBJ whole genome shotgun (WGS) entry which is preliminary data.</text>
</comment>
<feature type="transmembrane region" description="Helical" evidence="2">
    <location>
        <begin position="35"/>
        <end position="60"/>
    </location>
</feature>
<feature type="transmembrane region" description="Helical" evidence="2">
    <location>
        <begin position="269"/>
        <end position="290"/>
    </location>
</feature>
<sequence length="296" mass="32923">MPATRKRRSISDDEELSDVGSKSTPSSGHYRHSQVVAWCLYAADWITVVVVVAVAIIILIPWPLSFRFLVTDTGIQQKYHNDRVSIDRVCVVLNSAIPIVVIMLWMGYHRRRLSEIHQALLGWAMSVSFCTLFTSICKHLGEIPSSDFLDLCQPNPADVAQSLRTGMPLSYQDCQNQDIKHAMHEYPVFSVSISACSMGYLSLFASVQLGLQLHPQVRRQLRAMSPDGHMARSRPGQTLISLISIVPAGAALAFPAIETRYHGGGHAWGYAFSIILGYAFALWGHVLYCYDLSTDL</sequence>
<evidence type="ECO:0000313" key="3">
    <source>
        <dbReference type="EMBL" id="KAJ2004800.1"/>
    </source>
</evidence>
<dbReference type="GO" id="GO:0046839">
    <property type="term" value="P:phospholipid dephosphorylation"/>
    <property type="evidence" value="ECO:0007669"/>
    <property type="project" value="TreeGrafter"/>
</dbReference>
<dbReference type="GO" id="GO:0008195">
    <property type="term" value="F:phosphatidate phosphatase activity"/>
    <property type="evidence" value="ECO:0007669"/>
    <property type="project" value="TreeGrafter"/>
</dbReference>
<dbReference type="GO" id="GO:0006644">
    <property type="term" value="P:phospholipid metabolic process"/>
    <property type="evidence" value="ECO:0007669"/>
    <property type="project" value="InterPro"/>
</dbReference>